<dbReference type="SUPFAM" id="SSF103088">
    <property type="entry name" value="OmpA-like"/>
    <property type="match status" value="1"/>
</dbReference>
<evidence type="ECO:0000259" key="5">
    <source>
        <dbReference type="Pfam" id="PF13505"/>
    </source>
</evidence>
<dbReference type="Proteomes" id="UP000267223">
    <property type="component" value="Unassembled WGS sequence"/>
</dbReference>
<feature type="region of interest" description="Disordered" evidence="2">
    <location>
        <begin position="300"/>
        <end position="321"/>
    </location>
</feature>
<dbReference type="AlphaFoldDB" id="A0A3M9ND47"/>
<dbReference type="InterPro" id="IPR011250">
    <property type="entry name" value="OMP/PagP_B-barrel"/>
</dbReference>
<dbReference type="Gene3D" id="2.40.160.20">
    <property type="match status" value="1"/>
</dbReference>
<keyword evidence="7" id="KW-1185">Reference proteome</keyword>
<feature type="domain" description="OmpA-like" evidence="4">
    <location>
        <begin position="375"/>
        <end position="457"/>
    </location>
</feature>
<dbReference type="Gene3D" id="3.30.1330.60">
    <property type="entry name" value="OmpA-like domain"/>
    <property type="match status" value="1"/>
</dbReference>
<dbReference type="InterPro" id="IPR036737">
    <property type="entry name" value="OmpA-like_sf"/>
</dbReference>
<comment type="caution">
    <text evidence="6">The sequence shown here is derived from an EMBL/GenBank/DDBJ whole genome shotgun (WGS) entry which is preliminary data.</text>
</comment>
<keyword evidence="1 3" id="KW-0732">Signal</keyword>
<evidence type="ECO:0000313" key="6">
    <source>
        <dbReference type="EMBL" id="RNI35227.1"/>
    </source>
</evidence>
<dbReference type="Pfam" id="PF13505">
    <property type="entry name" value="OMP_b-brl"/>
    <property type="match status" value="1"/>
</dbReference>
<dbReference type="RefSeq" id="WP_123121214.1">
    <property type="nucleotide sequence ID" value="NZ_RJJR01000011.1"/>
</dbReference>
<dbReference type="OrthoDB" id="1522982at2"/>
<evidence type="ECO:0000259" key="4">
    <source>
        <dbReference type="Pfam" id="PF00691"/>
    </source>
</evidence>
<accession>A0A3M9ND47</accession>
<evidence type="ECO:0000256" key="1">
    <source>
        <dbReference type="ARBA" id="ARBA00022729"/>
    </source>
</evidence>
<reference evidence="6 7" key="1">
    <citation type="submission" date="2018-11" db="EMBL/GenBank/DDBJ databases">
        <title>Draft genome sequence of Ferruginibacter sp. BO-59.</title>
        <authorList>
            <person name="Im W.T."/>
        </authorList>
    </citation>
    <scope>NUCLEOTIDE SEQUENCE [LARGE SCALE GENOMIC DNA]</scope>
    <source>
        <strain evidence="6 7">BO-59</strain>
    </source>
</reference>
<evidence type="ECO:0000256" key="3">
    <source>
        <dbReference type="SAM" id="SignalP"/>
    </source>
</evidence>
<dbReference type="InterPro" id="IPR027385">
    <property type="entry name" value="Beta-barrel_OMP"/>
</dbReference>
<name>A0A3M9ND47_9BACT</name>
<dbReference type="EMBL" id="RJJR01000011">
    <property type="protein sequence ID" value="RNI35227.1"/>
    <property type="molecule type" value="Genomic_DNA"/>
</dbReference>
<evidence type="ECO:0000256" key="2">
    <source>
        <dbReference type="SAM" id="MobiDB-lite"/>
    </source>
</evidence>
<dbReference type="SUPFAM" id="SSF103647">
    <property type="entry name" value="TSP type-3 repeat"/>
    <property type="match status" value="1"/>
</dbReference>
<feature type="compositionally biased region" description="Basic and acidic residues" evidence="2">
    <location>
        <begin position="312"/>
        <end position="321"/>
    </location>
</feature>
<proteinExistence type="predicted"/>
<feature type="domain" description="Outer membrane protein beta-barrel" evidence="5">
    <location>
        <begin position="44"/>
        <end position="209"/>
    </location>
</feature>
<feature type="chain" id="PRO_5018103999" evidence="3">
    <location>
        <begin position="23"/>
        <end position="462"/>
    </location>
</feature>
<feature type="signal peptide" evidence="3">
    <location>
        <begin position="1"/>
        <end position="22"/>
    </location>
</feature>
<dbReference type="Pfam" id="PF00691">
    <property type="entry name" value="OmpA"/>
    <property type="match status" value="1"/>
</dbReference>
<sequence length="462" mass="49562">MLHIKKIVLLLLFSGFVSAVSAQSGTNASDNMGMDNTIQPFSGTSPFRKFSIGVNAGVMTPSVLFGGSNDFAKNKATLGYGANLRYQLNHYLAIHADYLGGKVQGTQDDKSFAQDRPVYSFETKLKSALSIGGEIDFDNINWLKQKTHVVPYVTVGVGVLSYSVDTTSKGGTTAAYTNFSKKHPLFVPVGLGLKFNLSDLINLDLGYRMNFVDGDEFDGSPYWLPGSGSSKTHFDKFSYGFLGIEFALGKKTQPQLLFDNPVARLSNNLQTQIDTVKQQVQKLSNDADGDGVADMFDKEPNTPAGCPVDSHGVSRDTDGDGVPDCKDKELITPTQCQPVDADGVGKCPEPDCCKAIRDTLAAMNACNLNLPSINFRGNRSTLTTDAKAMLANVASQMKNSANCSIVVTGYPAATKASQSMANRRVAAIKAYLTETEGISADRIDTNVMVGGGDVNTIDIQTK</sequence>
<evidence type="ECO:0000313" key="7">
    <source>
        <dbReference type="Proteomes" id="UP000267223"/>
    </source>
</evidence>
<dbReference type="GO" id="GO:0005509">
    <property type="term" value="F:calcium ion binding"/>
    <property type="evidence" value="ECO:0007669"/>
    <property type="project" value="InterPro"/>
</dbReference>
<protein>
    <submittedName>
        <fullName evidence="6">Uncharacterized protein</fullName>
    </submittedName>
</protein>
<dbReference type="InterPro" id="IPR006665">
    <property type="entry name" value="OmpA-like"/>
</dbReference>
<gene>
    <name evidence="6" type="ORF">EFY79_13295</name>
</gene>
<organism evidence="6 7">
    <name type="scientific">Hanamia caeni</name>
    <dbReference type="NCBI Taxonomy" id="2294116"/>
    <lineage>
        <taxon>Bacteria</taxon>
        <taxon>Pseudomonadati</taxon>
        <taxon>Bacteroidota</taxon>
        <taxon>Chitinophagia</taxon>
        <taxon>Chitinophagales</taxon>
        <taxon>Chitinophagaceae</taxon>
        <taxon>Hanamia</taxon>
    </lineage>
</organism>
<dbReference type="SUPFAM" id="SSF56925">
    <property type="entry name" value="OMPA-like"/>
    <property type="match status" value="1"/>
</dbReference>
<dbReference type="InterPro" id="IPR028974">
    <property type="entry name" value="TSP_type-3_rpt"/>
</dbReference>